<dbReference type="InterPro" id="IPR010819">
    <property type="entry name" value="AGE/CE"/>
</dbReference>
<dbReference type="HAMAP" id="MF_00929">
    <property type="entry name" value="Cellobiose_2_epim"/>
    <property type="match status" value="1"/>
</dbReference>
<dbReference type="Pfam" id="PF07221">
    <property type="entry name" value="GlcNAc_2-epim"/>
    <property type="match status" value="1"/>
</dbReference>
<comment type="catalytic activity">
    <reaction evidence="1">
        <text>D-cellobiose = beta-D-glucosyl-(1-&gt;4)-D-mannopyranose</text>
        <dbReference type="Rhea" id="RHEA:23384"/>
        <dbReference type="ChEBI" id="CHEBI:17057"/>
        <dbReference type="ChEBI" id="CHEBI:47931"/>
        <dbReference type="EC" id="5.1.3.11"/>
    </reaction>
</comment>
<dbReference type="Proteomes" id="UP000812270">
    <property type="component" value="Unassembled WGS sequence"/>
</dbReference>
<dbReference type="InterPro" id="IPR028584">
    <property type="entry name" value="Cellobiose_2_epim"/>
</dbReference>
<proteinExistence type="inferred from homology"/>
<dbReference type="AlphaFoldDB" id="A0A9E2SBJ0"/>
<dbReference type="GO" id="GO:0047736">
    <property type="term" value="F:cellobiose epimerase activity"/>
    <property type="evidence" value="ECO:0007669"/>
    <property type="project" value="UniProtKB-UniRule"/>
</dbReference>
<gene>
    <name evidence="2" type="ORF">KTO63_14735</name>
</gene>
<dbReference type="RefSeq" id="WP_217792100.1">
    <property type="nucleotide sequence ID" value="NZ_JAHSPG010000012.1"/>
</dbReference>
<accession>A0A9E2SBJ0</accession>
<sequence>MNLTQYKNELTEELDNILQYWIDHTIDEEYGGFYGKIDNENNVDNKAPKGSVLNARILWTFAAAFNFTREKKYFDVATRAFDYISKHFIDEENGGVYWTVDYSGRPLDTKKQIYALSFALYAASEYYRASHLPEAKQVAIGLYNIIEKYSFDRARGGYFEAFTKDWKPVADLRLSEKDANEKKTMNTHLHVLEAYTNFYHIEENPAVKQSIQNLLAVFDKHIINQQTHHLELFFDEDWNTKGQIVSFGHDIEAAWLLLEAAEAINDEEWIGKMKTNADRMADAAAEGLDKDGGLWYEVENNHLVKEKHWWPQAEAMVGFFNAAQVSGNEKYIQYSMDSWQFTKQYILDAKNGEWFWGVKEDYSIMPNEDKAGLWKCPYHNGRACLELLKRL</sequence>
<organism evidence="2 3">
    <name type="scientific">Pinibacter aurantiacus</name>
    <dbReference type="NCBI Taxonomy" id="2851599"/>
    <lineage>
        <taxon>Bacteria</taxon>
        <taxon>Pseudomonadati</taxon>
        <taxon>Bacteroidota</taxon>
        <taxon>Chitinophagia</taxon>
        <taxon>Chitinophagales</taxon>
        <taxon>Chitinophagaceae</taxon>
        <taxon>Pinibacter</taxon>
    </lineage>
</organism>
<evidence type="ECO:0000313" key="3">
    <source>
        <dbReference type="Proteomes" id="UP000812270"/>
    </source>
</evidence>
<dbReference type="EC" id="5.1.3.11" evidence="1"/>
<reference evidence="2" key="1">
    <citation type="submission" date="2021-06" db="EMBL/GenBank/DDBJ databases">
        <authorList>
            <person name="Huq M.A."/>
        </authorList>
    </citation>
    <scope>NUCLEOTIDE SEQUENCE</scope>
    <source>
        <strain evidence="2">MAH-26</strain>
    </source>
</reference>
<keyword evidence="1" id="KW-0413">Isomerase</keyword>
<dbReference type="PANTHER" id="PTHR15108">
    <property type="entry name" value="N-ACYLGLUCOSAMINE-2-EPIMERASE"/>
    <property type="match status" value="1"/>
</dbReference>
<dbReference type="EMBL" id="JAHSPG010000012">
    <property type="protein sequence ID" value="MBV4358419.1"/>
    <property type="molecule type" value="Genomic_DNA"/>
</dbReference>
<evidence type="ECO:0000256" key="1">
    <source>
        <dbReference type="HAMAP-Rule" id="MF_00929"/>
    </source>
</evidence>
<comment type="similarity">
    <text evidence="1">Belongs to the cellobiose 2-epimerase family.</text>
</comment>
<keyword evidence="3" id="KW-1185">Reference proteome</keyword>
<evidence type="ECO:0000313" key="2">
    <source>
        <dbReference type="EMBL" id="MBV4358419.1"/>
    </source>
</evidence>
<protein>
    <recommendedName>
        <fullName evidence="1">Cellobiose 2-epimerase</fullName>
        <shortName evidence="1">CE</shortName>
        <ecNumber evidence="1">5.1.3.11</ecNumber>
    </recommendedName>
</protein>
<name>A0A9E2SBJ0_9BACT</name>
<comment type="function">
    <text evidence="1">Catalyzes the reversible epimerization of cellobiose to 4-O-beta-D-glucopyranosyl-D-mannose (Glc-Man).</text>
</comment>
<comment type="caution">
    <text evidence="2">The sequence shown here is derived from an EMBL/GenBank/DDBJ whole genome shotgun (WGS) entry which is preliminary data.</text>
</comment>